<dbReference type="InterPro" id="IPR029061">
    <property type="entry name" value="THDP-binding"/>
</dbReference>
<dbReference type="PANTHER" id="PTHR43825:SF1">
    <property type="entry name" value="TRANSKETOLASE-LIKE PYRIMIDINE-BINDING DOMAIN-CONTAINING PROTEIN"/>
    <property type="match status" value="1"/>
</dbReference>
<dbReference type="InterPro" id="IPR033248">
    <property type="entry name" value="Transketolase_C"/>
</dbReference>
<dbReference type="InterPro" id="IPR009014">
    <property type="entry name" value="Transketo_C/PFOR_II"/>
</dbReference>
<dbReference type="AlphaFoldDB" id="A0A1F6FPX0"/>
<evidence type="ECO:0000256" key="1">
    <source>
        <dbReference type="ARBA" id="ARBA00001964"/>
    </source>
</evidence>
<dbReference type="Gene3D" id="3.40.50.970">
    <property type="match status" value="1"/>
</dbReference>
<name>A0A1F6FPX0_9BACT</name>
<dbReference type="Gene3D" id="3.40.50.920">
    <property type="match status" value="1"/>
</dbReference>
<dbReference type="InterPro" id="IPR051157">
    <property type="entry name" value="PDH/Transketolase"/>
</dbReference>
<reference evidence="6 7" key="1">
    <citation type="journal article" date="2016" name="Nat. Commun.">
        <title>Thousands of microbial genomes shed light on interconnected biogeochemical processes in an aquifer system.</title>
        <authorList>
            <person name="Anantharaman K."/>
            <person name="Brown C.T."/>
            <person name="Hug L.A."/>
            <person name="Sharon I."/>
            <person name="Castelle C.J."/>
            <person name="Probst A.J."/>
            <person name="Thomas B.C."/>
            <person name="Singh A."/>
            <person name="Wilkins M.J."/>
            <person name="Karaoz U."/>
            <person name="Brodie E.L."/>
            <person name="Williams K.H."/>
            <person name="Hubbard S.S."/>
            <person name="Banfield J.F."/>
        </authorList>
    </citation>
    <scope>NUCLEOTIDE SEQUENCE [LARGE SCALE GENOMIC DNA]</scope>
</reference>
<keyword evidence="4" id="KW-0786">Thiamine pyrophosphate</keyword>
<dbReference type="PANTHER" id="PTHR43825">
    <property type="entry name" value="PYRUVATE DEHYDROGENASE E1 COMPONENT"/>
    <property type="match status" value="1"/>
</dbReference>
<dbReference type="Pfam" id="PF02780">
    <property type="entry name" value="Transketolase_C"/>
    <property type="match status" value="1"/>
</dbReference>
<dbReference type="CDD" id="cd07033">
    <property type="entry name" value="TPP_PYR_DXS_TK_like"/>
    <property type="match status" value="1"/>
</dbReference>
<accession>A0A1F6FPX0</accession>
<dbReference type="Proteomes" id="UP000179230">
    <property type="component" value="Unassembled WGS sequence"/>
</dbReference>
<gene>
    <name evidence="6" type="ORF">A2592_01420</name>
</gene>
<evidence type="ECO:0000313" key="6">
    <source>
        <dbReference type="EMBL" id="OGG87902.1"/>
    </source>
</evidence>
<evidence type="ECO:0000256" key="3">
    <source>
        <dbReference type="ARBA" id="ARBA00022679"/>
    </source>
</evidence>
<dbReference type="SUPFAM" id="SSF52922">
    <property type="entry name" value="TK C-terminal domain-like"/>
    <property type="match status" value="1"/>
</dbReference>
<protein>
    <submittedName>
        <fullName evidence="6">Transketolase</fullName>
    </submittedName>
</protein>
<comment type="cofactor">
    <cofactor evidence="1">
        <name>thiamine diphosphate</name>
        <dbReference type="ChEBI" id="CHEBI:58937"/>
    </cofactor>
</comment>
<dbReference type="SMART" id="SM00861">
    <property type="entry name" value="Transket_pyr"/>
    <property type="match status" value="1"/>
</dbReference>
<evidence type="ECO:0000256" key="2">
    <source>
        <dbReference type="ARBA" id="ARBA00007131"/>
    </source>
</evidence>
<dbReference type="Pfam" id="PF02779">
    <property type="entry name" value="Transket_pyr"/>
    <property type="match status" value="1"/>
</dbReference>
<organism evidence="6 7">
    <name type="scientific">Candidatus Kaiserbacteria bacterium RIFOXYD1_FULL_42_15</name>
    <dbReference type="NCBI Taxonomy" id="1798532"/>
    <lineage>
        <taxon>Bacteria</taxon>
        <taxon>Candidatus Kaiseribacteriota</taxon>
    </lineage>
</organism>
<dbReference type="InterPro" id="IPR005475">
    <property type="entry name" value="Transketolase-like_Pyr-bd"/>
</dbReference>
<dbReference type="SUPFAM" id="SSF52518">
    <property type="entry name" value="Thiamin diphosphate-binding fold (THDP-binding)"/>
    <property type="match status" value="1"/>
</dbReference>
<evidence type="ECO:0000259" key="5">
    <source>
        <dbReference type="SMART" id="SM00861"/>
    </source>
</evidence>
<dbReference type="GO" id="GO:0016740">
    <property type="term" value="F:transferase activity"/>
    <property type="evidence" value="ECO:0007669"/>
    <property type="project" value="UniProtKB-KW"/>
</dbReference>
<dbReference type="EMBL" id="MFMT01000036">
    <property type="protein sequence ID" value="OGG87902.1"/>
    <property type="molecule type" value="Genomic_DNA"/>
</dbReference>
<proteinExistence type="inferred from homology"/>
<evidence type="ECO:0000256" key="4">
    <source>
        <dbReference type="ARBA" id="ARBA00023052"/>
    </source>
</evidence>
<dbReference type="FunFam" id="3.40.50.970:FF:000129">
    <property type="entry name" value="Transketolase"/>
    <property type="match status" value="1"/>
</dbReference>
<comment type="similarity">
    <text evidence="2">Belongs to the transketolase family.</text>
</comment>
<keyword evidence="3" id="KW-0808">Transferase</keyword>
<dbReference type="PROSITE" id="PS00802">
    <property type="entry name" value="TRANSKETOLASE_2"/>
    <property type="match status" value="1"/>
</dbReference>
<dbReference type="InterPro" id="IPR020826">
    <property type="entry name" value="Transketolase_BS"/>
</dbReference>
<sequence>MFASHLDKKAQTATPDLIPSRNGYGEGLLEAGKRDKRVVALSADLTESTRTLPFAEAFPERFVQVGIAEQNMAGVASGMAAMGKIPFMASYAMFSPGRNWEQIRTTIAYNNSNVKIIGAHAGISVGPDGATHQAIEDLAIMRVIPNMVVIAPCDVHEARKAELLATKYDGPVYIRVGRSETPVVSTPESPFAIGQAEIFYTKNPDLPQSVGIISTGVLAYNALMAAVELEKNNIGAGVLHIATIKPLDGEALGVFASAHDVLVTVEEHQITGGLGGAVAEYLSEHQPKRIIRLGIKDMFGQSGEPNELLAHYGLDVASIVDAAKQAVSAHSD</sequence>
<comment type="caution">
    <text evidence="6">The sequence shown here is derived from an EMBL/GenBank/DDBJ whole genome shotgun (WGS) entry which is preliminary data.</text>
</comment>
<evidence type="ECO:0000313" key="7">
    <source>
        <dbReference type="Proteomes" id="UP000179230"/>
    </source>
</evidence>
<feature type="domain" description="Transketolase-like pyrimidine-binding" evidence="5">
    <location>
        <begin position="18"/>
        <end position="183"/>
    </location>
</feature>